<evidence type="ECO:0000313" key="3">
    <source>
        <dbReference type="Proteomes" id="UP000322234"/>
    </source>
</evidence>
<sequence length="75" mass="8425">MNTETRGDPEVPPRQDPSQHDLFIVPKSSQGETEFPLTPANFIRLVCDPEEDDHVENEDILIRVASLGTDGLEHE</sequence>
<keyword evidence="3" id="KW-1185">Reference proteome</keyword>
<dbReference type="AlphaFoldDB" id="A0A6B0R021"/>
<evidence type="ECO:0000256" key="1">
    <source>
        <dbReference type="SAM" id="MobiDB-lite"/>
    </source>
</evidence>
<protein>
    <submittedName>
        <fullName evidence="2">Uncharacterized protein</fullName>
    </submittedName>
</protein>
<feature type="region of interest" description="Disordered" evidence="1">
    <location>
        <begin position="1"/>
        <end position="21"/>
    </location>
</feature>
<comment type="caution">
    <text evidence="2">The sequence shown here is derived from an EMBL/GenBank/DDBJ whole genome shotgun (WGS) entry which is preliminary data.</text>
</comment>
<dbReference type="Proteomes" id="UP000322234">
    <property type="component" value="Unassembled WGS sequence"/>
</dbReference>
<gene>
    <name evidence="2" type="ORF">E5288_WYG014654</name>
</gene>
<evidence type="ECO:0000313" key="2">
    <source>
        <dbReference type="EMBL" id="MXQ83488.1"/>
    </source>
</evidence>
<organism evidence="2 3">
    <name type="scientific">Bos mutus</name>
    <name type="common">wild yak</name>
    <dbReference type="NCBI Taxonomy" id="72004"/>
    <lineage>
        <taxon>Eukaryota</taxon>
        <taxon>Metazoa</taxon>
        <taxon>Chordata</taxon>
        <taxon>Craniata</taxon>
        <taxon>Vertebrata</taxon>
        <taxon>Euteleostomi</taxon>
        <taxon>Mammalia</taxon>
        <taxon>Eutheria</taxon>
        <taxon>Laurasiatheria</taxon>
        <taxon>Artiodactyla</taxon>
        <taxon>Ruminantia</taxon>
        <taxon>Pecora</taxon>
        <taxon>Bovidae</taxon>
        <taxon>Bovinae</taxon>
        <taxon>Bos</taxon>
    </lineage>
</organism>
<dbReference type="EMBL" id="VBQZ03000017">
    <property type="protein sequence ID" value="MXQ83488.1"/>
    <property type="molecule type" value="Genomic_DNA"/>
</dbReference>
<name>A0A6B0R021_9CETA</name>
<feature type="compositionally biased region" description="Basic and acidic residues" evidence="1">
    <location>
        <begin position="1"/>
        <end position="19"/>
    </location>
</feature>
<proteinExistence type="predicted"/>
<reference evidence="2" key="1">
    <citation type="submission" date="2019-10" db="EMBL/GenBank/DDBJ databases">
        <title>The sequence and de novo assembly of the wild yak genome.</title>
        <authorList>
            <person name="Liu Y."/>
        </authorList>
    </citation>
    <scope>NUCLEOTIDE SEQUENCE [LARGE SCALE GENOMIC DNA]</scope>
    <source>
        <strain evidence="2">WY2019</strain>
    </source>
</reference>
<accession>A0A6B0R021</accession>